<accession>A0A0P0URF0</accession>
<dbReference type="InterPro" id="IPR010270">
    <property type="entry name" value="Phage_P2_GpM"/>
</dbReference>
<protein>
    <submittedName>
        <fullName evidence="2">Terminase, endonuclease subunit</fullName>
    </submittedName>
</protein>
<dbReference type="Pfam" id="PF05944">
    <property type="entry name" value="Phage_term_smal"/>
    <property type="match status" value="1"/>
</dbReference>
<dbReference type="GO" id="GO:0003677">
    <property type="term" value="F:DNA binding"/>
    <property type="evidence" value="ECO:0007669"/>
    <property type="project" value="InterPro"/>
</dbReference>
<sequence>MNIFAQHRARNASKTTVKKAPPEEHGEVKNNITKTLQQLFKLVLDDVKRLKDTEKSKRDGLKIQLISKYQDSLDEQCAEESWTGNLFIFWNILWRFDVGNFTDGWKLALLGFERGLTADKEVFKRNFPTIIADTIYEWAQDTYDNEESESPILAELISMLETADGLNIHPAVHSKLLKLQAILITKDNPKLALTYFEKATELAPKIGVKGRMDDIKKRLKLV</sequence>
<dbReference type="AlphaFoldDB" id="A0A0P0URF0"/>
<reference evidence="2 3" key="2">
    <citation type="journal article" date="2016" name="ISME J.">
        <title>Heterogeneous composition of key metabolic gene clusters in a vent mussel symbiont population.</title>
        <authorList>
            <person name="Ikuta T."/>
            <person name="Takaki Y."/>
            <person name="Nagai Y."/>
            <person name="Shimamura S."/>
            <person name="Tsuda M."/>
            <person name="Kawagucci S."/>
            <person name="Aoki Y."/>
            <person name="Inoue K."/>
            <person name="Teruya M."/>
            <person name="Satou K."/>
            <person name="Teruya K."/>
            <person name="Shimoji M."/>
            <person name="Tamotsu H."/>
            <person name="Hirano T."/>
            <person name="Maruyama T."/>
            <person name="Yoshida T."/>
        </authorList>
    </citation>
    <scope>NUCLEOTIDE SEQUENCE [LARGE SCALE GENOMIC DNA]</scope>
    <source>
        <strain evidence="2 3">Myojin Knoll</strain>
    </source>
</reference>
<reference evidence="2 3" key="1">
    <citation type="journal article" date="2000" name="Mar. Ecol. Prog. Ser.">
        <title>Phylogenetic characterization of endosymbionts in three hydrothermal vent mussels: influence on host distributions.</title>
        <authorList>
            <person name="Fujiwara Y."/>
            <person name="Takai K."/>
            <person name="Uematsu K."/>
            <person name="Tsuchida S."/>
            <person name="Hunt J.C."/>
            <person name="Hashimoto J."/>
        </authorList>
    </citation>
    <scope>NUCLEOTIDE SEQUENCE [LARGE SCALE GENOMIC DNA]</scope>
    <source>
        <strain evidence="2 3">Myojin Knoll</strain>
    </source>
</reference>
<dbReference type="KEGG" id="ebh:BSEPE_0615"/>
<keyword evidence="3" id="KW-1185">Reference proteome</keyword>
<dbReference type="RefSeq" id="WP_066043998.1">
    <property type="nucleotide sequence ID" value="NZ_AP013042.1"/>
</dbReference>
<gene>
    <name evidence="2" type="ORF">BSEPE_0615</name>
</gene>
<keyword evidence="2" id="KW-0255">Endonuclease</keyword>
<keyword evidence="2" id="KW-0378">Hydrolase</keyword>
<evidence type="ECO:0000256" key="1">
    <source>
        <dbReference type="SAM" id="MobiDB-lite"/>
    </source>
</evidence>
<feature type="region of interest" description="Disordered" evidence="1">
    <location>
        <begin position="1"/>
        <end position="24"/>
    </location>
</feature>
<evidence type="ECO:0000313" key="2">
    <source>
        <dbReference type="EMBL" id="BAS67620.1"/>
    </source>
</evidence>
<dbReference type="GO" id="GO:0004519">
    <property type="term" value="F:endonuclease activity"/>
    <property type="evidence" value="ECO:0007669"/>
    <property type="project" value="UniProtKB-KW"/>
</dbReference>
<name>A0A0P0URF0_9GAMM</name>
<dbReference type="Proteomes" id="UP000067399">
    <property type="component" value="Chromosome"/>
</dbReference>
<organism evidence="2 3">
    <name type="scientific">endosymbiont of Bathymodiolus septemdierum str. Myojin knoll</name>
    <dbReference type="NCBI Taxonomy" id="1303921"/>
    <lineage>
        <taxon>Bacteria</taxon>
        <taxon>Pseudomonadati</taxon>
        <taxon>Pseudomonadota</taxon>
        <taxon>Gammaproteobacteria</taxon>
        <taxon>sulfur-oxidizing symbionts</taxon>
    </lineage>
</organism>
<evidence type="ECO:0000313" key="3">
    <source>
        <dbReference type="Proteomes" id="UP000067399"/>
    </source>
</evidence>
<dbReference type="STRING" id="1303921.BSEPE_0615"/>
<proteinExistence type="predicted"/>
<dbReference type="OrthoDB" id="8562788at2"/>
<dbReference type="EMBL" id="AP013042">
    <property type="protein sequence ID" value="BAS67620.1"/>
    <property type="molecule type" value="Genomic_DNA"/>
</dbReference>
<keyword evidence="2" id="KW-0540">Nuclease</keyword>